<feature type="transmembrane region" description="Helical" evidence="11">
    <location>
        <begin position="140"/>
        <end position="162"/>
    </location>
</feature>
<dbReference type="GO" id="GO:0015385">
    <property type="term" value="F:sodium:proton antiporter activity"/>
    <property type="evidence" value="ECO:0007669"/>
    <property type="project" value="InterPro"/>
</dbReference>
<keyword evidence="7" id="KW-0406">Ion transport</keyword>
<feature type="region of interest" description="Disordered" evidence="10">
    <location>
        <begin position="473"/>
        <end position="501"/>
    </location>
</feature>
<keyword evidence="2" id="KW-0813">Transport</keyword>
<sequence length="922" mass="101367">MSDLDQATVSVLQVIIFTGLSLLFAGLVEALPNKILRYFPQSVLVLLLFLAIGLIAKSIYDKVPQTTNMQNLIENLELSPEGIQLIFLPPLIFSELFKINVHVFLNVIIQVLLLAFPGVLIGMCLTAIFPVYILPTSWSWYEALAFGGMLSATDPVAVIAVLHDLGASKRLSSIIGGESVLNDGSAIVVVTLFLELQQGVYFSSGDIVAFIFRETLGSFALGGAFGIATVVMFPFLKNNPTPLVAWTVAMPYLCFSVAMILEMSGVLALVPLGLMANAFGRATIVGAVADRMEHFWNVLEFIANSVLFAISGLFIADDLLKGDLYASDWGYLFLLYIFIIVVRCITILILYPLMRHTGYGFSVREATVCWWGGLRGAVGLTLAFIIRNNAGVDNRVGSLVTFFMGGIVTLTLVCNATTSGPLVKGLGLQHAPDEMILGELIRQFKDSAAKSLVFAGGTKEKIDEALFPHAAHESAANLPAPEPATGKKKKGQMREQLSSPLDSQRRILAPSSLTLQEKRRHFLLAQSVTYNRLLNREIIGRSPWFILMHSIDTQLDERDSALNQWNLIIREPLAKLQFWAIRTQGTPTDKRLLRIFMQEETFDIEDMPEDIAVQVDVQGGEATSASCCTCCIASEDKPRHKWCCKGCSGGNLGEGTVSRALYVLTSVAYAYLRAHEVSRAAIDAFQSGADKLKLMRLSLVSESLEACATPAGFLNAVKVFRPDVLKRVKAVQLATSIRWTLLDKALLLSELGLLEHNELHPLVEIAEEIFSASASVELGLNASSMFTRAGDFDKNSDLYPFVPDLAQKTGAAKNKEKAKEKEEKLLAIEEQDSIEEEDVSFSKESDDDQKKSFVHSHGELTEAESEQLTAGTTSENSEDDDSEEEEQEQRQRAISQMLHNEAGTQQTQDLVLKNNKAGQWYE</sequence>
<protein>
    <recommendedName>
        <fullName evidence="12">Cation/H+ exchanger transmembrane domain-containing protein</fullName>
    </recommendedName>
</protein>
<dbReference type="GO" id="GO:0005886">
    <property type="term" value="C:plasma membrane"/>
    <property type="evidence" value="ECO:0007669"/>
    <property type="project" value="UniProtKB-SubCell"/>
</dbReference>
<evidence type="ECO:0000256" key="1">
    <source>
        <dbReference type="ARBA" id="ARBA00004651"/>
    </source>
</evidence>
<evidence type="ECO:0000313" key="13">
    <source>
        <dbReference type="EMBL" id="CAD9699805.1"/>
    </source>
</evidence>
<keyword evidence="6" id="KW-0915">Sodium</keyword>
<feature type="compositionally biased region" description="Basic and acidic residues" evidence="10">
    <location>
        <begin position="840"/>
        <end position="860"/>
    </location>
</feature>
<feature type="transmembrane region" description="Helical" evidence="11">
    <location>
        <begin position="398"/>
        <end position="418"/>
    </location>
</feature>
<comment type="subcellular location">
    <subcellularLocation>
        <location evidence="1">Cell membrane</location>
        <topology evidence="1">Multi-pass membrane protein</topology>
    </subcellularLocation>
</comment>
<evidence type="ECO:0000256" key="5">
    <source>
        <dbReference type="ARBA" id="ARBA00022989"/>
    </source>
</evidence>
<evidence type="ECO:0000256" key="8">
    <source>
        <dbReference type="ARBA" id="ARBA00023136"/>
    </source>
</evidence>
<feature type="compositionally biased region" description="Polar residues" evidence="10">
    <location>
        <begin position="893"/>
        <end position="909"/>
    </location>
</feature>
<dbReference type="Gene3D" id="6.10.140.1330">
    <property type="match status" value="1"/>
</dbReference>
<accession>A0A7S2SH28</accession>
<feature type="transmembrane region" description="Helical" evidence="11">
    <location>
        <begin position="111"/>
        <end position="134"/>
    </location>
</feature>
<evidence type="ECO:0000256" key="6">
    <source>
        <dbReference type="ARBA" id="ARBA00023053"/>
    </source>
</evidence>
<dbReference type="EMBL" id="HBHK01022091">
    <property type="protein sequence ID" value="CAD9699805.1"/>
    <property type="molecule type" value="Transcribed_RNA"/>
</dbReference>
<keyword evidence="9" id="KW-0739">Sodium transport</keyword>
<feature type="domain" description="Cation/H+ exchanger transmembrane" evidence="12">
    <location>
        <begin position="21"/>
        <end position="424"/>
    </location>
</feature>
<name>A0A7S2SH28_9STRA</name>
<keyword evidence="3" id="KW-1003">Cell membrane</keyword>
<evidence type="ECO:0000256" key="3">
    <source>
        <dbReference type="ARBA" id="ARBA00022475"/>
    </source>
</evidence>
<reference evidence="13" key="1">
    <citation type="submission" date="2021-01" db="EMBL/GenBank/DDBJ databases">
        <authorList>
            <person name="Corre E."/>
            <person name="Pelletier E."/>
            <person name="Niang G."/>
            <person name="Scheremetjew M."/>
            <person name="Finn R."/>
            <person name="Kale V."/>
            <person name="Holt S."/>
            <person name="Cochrane G."/>
            <person name="Meng A."/>
            <person name="Brown T."/>
            <person name="Cohen L."/>
        </authorList>
    </citation>
    <scope>NUCLEOTIDE SEQUENCE</scope>
    <source>
        <strain evidence="13">NY070348D</strain>
    </source>
</reference>
<dbReference type="AlphaFoldDB" id="A0A7S2SH28"/>
<feature type="transmembrane region" description="Helical" evidence="11">
    <location>
        <begin position="43"/>
        <end position="60"/>
    </location>
</feature>
<feature type="transmembrane region" description="Helical" evidence="11">
    <location>
        <begin position="295"/>
        <end position="316"/>
    </location>
</feature>
<feature type="transmembrane region" description="Helical" evidence="11">
    <location>
        <begin position="216"/>
        <end position="236"/>
    </location>
</feature>
<gene>
    <name evidence="13" type="ORF">QSP1433_LOCUS14039</name>
</gene>
<dbReference type="GO" id="GO:0015386">
    <property type="term" value="F:potassium:proton antiporter activity"/>
    <property type="evidence" value="ECO:0007669"/>
    <property type="project" value="TreeGrafter"/>
</dbReference>
<evidence type="ECO:0000256" key="10">
    <source>
        <dbReference type="SAM" id="MobiDB-lite"/>
    </source>
</evidence>
<dbReference type="InterPro" id="IPR006153">
    <property type="entry name" value="Cation/H_exchanger_TM"/>
</dbReference>
<keyword evidence="8 11" id="KW-0472">Membrane</keyword>
<evidence type="ECO:0000259" key="12">
    <source>
        <dbReference type="Pfam" id="PF00999"/>
    </source>
</evidence>
<evidence type="ECO:0000256" key="2">
    <source>
        <dbReference type="ARBA" id="ARBA00022448"/>
    </source>
</evidence>
<feature type="transmembrane region" description="Helical" evidence="11">
    <location>
        <begin position="331"/>
        <end position="354"/>
    </location>
</feature>
<dbReference type="PANTHER" id="PTHR10110">
    <property type="entry name" value="SODIUM/HYDROGEN EXCHANGER"/>
    <property type="match status" value="1"/>
</dbReference>
<dbReference type="InterPro" id="IPR018422">
    <property type="entry name" value="Cation/H_exchanger_CPA1"/>
</dbReference>
<evidence type="ECO:0000256" key="7">
    <source>
        <dbReference type="ARBA" id="ARBA00023065"/>
    </source>
</evidence>
<feature type="region of interest" description="Disordered" evidence="10">
    <location>
        <begin position="822"/>
        <end position="922"/>
    </location>
</feature>
<keyword evidence="5 11" id="KW-1133">Transmembrane helix</keyword>
<feature type="compositionally biased region" description="Acidic residues" evidence="10">
    <location>
        <begin position="829"/>
        <end position="839"/>
    </location>
</feature>
<evidence type="ECO:0000256" key="11">
    <source>
        <dbReference type="SAM" id="Phobius"/>
    </source>
</evidence>
<organism evidence="13">
    <name type="scientific">Mucochytrium quahogii</name>
    <dbReference type="NCBI Taxonomy" id="96639"/>
    <lineage>
        <taxon>Eukaryota</taxon>
        <taxon>Sar</taxon>
        <taxon>Stramenopiles</taxon>
        <taxon>Bigyra</taxon>
        <taxon>Labyrinthulomycetes</taxon>
        <taxon>Thraustochytrida</taxon>
        <taxon>Thraustochytriidae</taxon>
        <taxon>Mucochytrium</taxon>
    </lineage>
</organism>
<evidence type="ECO:0000256" key="4">
    <source>
        <dbReference type="ARBA" id="ARBA00022692"/>
    </source>
</evidence>
<dbReference type="GO" id="GO:0051453">
    <property type="term" value="P:regulation of intracellular pH"/>
    <property type="evidence" value="ECO:0007669"/>
    <property type="project" value="TreeGrafter"/>
</dbReference>
<dbReference type="GO" id="GO:0098719">
    <property type="term" value="P:sodium ion import across plasma membrane"/>
    <property type="evidence" value="ECO:0007669"/>
    <property type="project" value="TreeGrafter"/>
</dbReference>
<evidence type="ECO:0000256" key="9">
    <source>
        <dbReference type="ARBA" id="ARBA00023201"/>
    </source>
</evidence>
<keyword evidence="4 11" id="KW-0812">Transmembrane</keyword>
<proteinExistence type="predicted"/>
<feature type="compositionally biased region" description="Acidic residues" evidence="10">
    <location>
        <begin position="876"/>
        <end position="887"/>
    </location>
</feature>
<dbReference type="PANTHER" id="PTHR10110:SF86">
    <property type="entry name" value="SODIUM_HYDROGEN EXCHANGER 7"/>
    <property type="match status" value="1"/>
</dbReference>
<feature type="transmembrane region" description="Helical" evidence="11">
    <location>
        <begin position="12"/>
        <end position="31"/>
    </location>
</feature>
<dbReference type="Pfam" id="PF00999">
    <property type="entry name" value="Na_H_Exchanger"/>
    <property type="match status" value="1"/>
</dbReference>